<dbReference type="EMBL" id="JYDI01003239">
    <property type="protein sequence ID" value="KRY24261.1"/>
    <property type="molecule type" value="Genomic_DNA"/>
</dbReference>
<keyword evidence="2" id="KW-1185">Reference proteome</keyword>
<evidence type="ECO:0000313" key="1">
    <source>
        <dbReference type="EMBL" id="KRY24261.1"/>
    </source>
</evidence>
<accession>A0A0V1AHJ5</accession>
<dbReference type="Proteomes" id="UP000054653">
    <property type="component" value="Unassembled WGS sequence"/>
</dbReference>
<protein>
    <submittedName>
        <fullName evidence="1">Uncharacterized protein</fullName>
    </submittedName>
</protein>
<dbReference type="AlphaFoldDB" id="A0A0V1AHJ5"/>
<gene>
    <name evidence="1" type="ORF">T03_1147</name>
</gene>
<evidence type="ECO:0000313" key="2">
    <source>
        <dbReference type="Proteomes" id="UP000054653"/>
    </source>
</evidence>
<organism evidence="1 2">
    <name type="scientific">Trichinella britovi</name>
    <name type="common">Parasitic roundworm</name>
    <dbReference type="NCBI Taxonomy" id="45882"/>
    <lineage>
        <taxon>Eukaryota</taxon>
        <taxon>Metazoa</taxon>
        <taxon>Ecdysozoa</taxon>
        <taxon>Nematoda</taxon>
        <taxon>Enoplea</taxon>
        <taxon>Dorylaimia</taxon>
        <taxon>Trichinellida</taxon>
        <taxon>Trichinellidae</taxon>
        <taxon>Trichinella</taxon>
    </lineage>
</organism>
<sequence length="33" mass="3944">MIVFHQCFPKYGLVIAYFYYVKGITDILKYGHD</sequence>
<name>A0A0V1AHJ5_TRIBR</name>
<reference evidence="1 2" key="1">
    <citation type="submission" date="2015-01" db="EMBL/GenBank/DDBJ databases">
        <title>Evolution of Trichinella species and genotypes.</title>
        <authorList>
            <person name="Korhonen P.K."/>
            <person name="Edoardo P."/>
            <person name="Giuseppe L.R."/>
            <person name="Gasser R.B."/>
        </authorList>
    </citation>
    <scope>NUCLEOTIDE SEQUENCE [LARGE SCALE GENOMIC DNA]</scope>
    <source>
        <strain evidence="1">ISS120</strain>
    </source>
</reference>
<comment type="caution">
    <text evidence="1">The sequence shown here is derived from an EMBL/GenBank/DDBJ whole genome shotgun (WGS) entry which is preliminary data.</text>
</comment>
<proteinExistence type="predicted"/>